<dbReference type="PANTHER" id="PTHR45436">
    <property type="entry name" value="SENSOR HISTIDINE KINASE YKOH"/>
    <property type="match status" value="1"/>
</dbReference>
<dbReference type="InterPro" id="IPR013727">
    <property type="entry name" value="2CSK_N"/>
</dbReference>
<dbReference type="Pfam" id="PF02518">
    <property type="entry name" value="HATPase_c"/>
    <property type="match status" value="1"/>
</dbReference>
<evidence type="ECO:0000313" key="16">
    <source>
        <dbReference type="Proteomes" id="UP000255265"/>
    </source>
</evidence>
<dbReference type="InterPro" id="IPR003661">
    <property type="entry name" value="HisK_dim/P_dom"/>
</dbReference>
<feature type="domain" description="HAMP" evidence="14">
    <location>
        <begin position="221"/>
        <end position="273"/>
    </location>
</feature>
<dbReference type="PROSITE" id="PS50885">
    <property type="entry name" value="HAMP"/>
    <property type="match status" value="1"/>
</dbReference>
<feature type="region of interest" description="Disordered" evidence="11">
    <location>
        <begin position="490"/>
        <end position="511"/>
    </location>
</feature>
<reference evidence="15 16" key="1">
    <citation type="submission" date="2018-07" db="EMBL/GenBank/DDBJ databases">
        <title>Genomic Encyclopedia of Type Strains, Phase IV (KMG-IV): sequencing the most valuable type-strain genomes for metagenomic binning, comparative biology and taxonomic classification.</title>
        <authorList>
            <person name="Goeker M."/>
        </authorList>
    </citation>
    <scope>NUCLEOTIDE SEQUENCE [LARGE SCALE GENOMIC DNA]</scope>
    <source>
        <strain evidence="15 16">DSM 21352</strain>
    </source>
</reference>
<evidence type="ECO:0000259" key="14">
    <source>
        <dbReference type="PROSITE" id="PS50885"/>
    </source>
</evidence>
<evidence type="ECO:0000256" key="11">
    <source>
        <dbReference type="SAM" id="MobiDB-lite"/>
    </source>
</evidence>
<dbReference type="AlphaFoldDB" id="A0A370FPJ5"/>
<dbReference type="Pfam" id="PF08521">
    <property type="entry name" value="2CSK_N"/>
    <property type="match status" value="1"/>
</dbReference>
<name>A0A370FPJ5_9BURK</name>
<feature type="compositionally biased region" description="Basic and acidic residues" evidence="11">
    <location>
        <begin position="502"/>
        <end position="511"/>
    </location>
</feature>
<dbReference type="SMART" id="SM00387">
    <property type="entry name" value="HATPase_c"/>
    <property type="match status" value="1"/>
</dbReference>
<dbReference type="Proteomes" id="UP000255265">
    <property type="component" value="Unassembled WGS sequence"/>
</dbReference>
<dbReference type="OrthoDB" id="8554694at2"/>
<dbReference type="InterPro" id="IPR036097">
    <property type="entry name" value="HisK_dim/P_sf"/>
</dbReference>
<dbReference type="InterPro" id="IPR036890">
    <property type="entry name" value="HATPase_C_sf"/>
</dbReference>
<dbReference type="PROSITE" id="PS50109">
    <property type="entry name" value="HIS_KIN"/>
    <property type="match status" value="1"/>
</dbReference>
<keyword evidence="7 15" id="KW-0418">Kinase</keyword>
<dbReference type="RefSeq" id="WP_114801602.1">
    <property type="nucleotide sequence ID" value="NZ_QQAV01000001.1"/>
</dbReference>
<dbReference type="EMBL" id="QQAV01000001">
    <property type="protein sequence ID" value="RDI28781.1"/>
    <property type="molecule type" value="Genomic_DNA"/>
</dbReference>
<evidence type="ECO:0000256" key="3">
    <source>
        <dbReference type="ARBA" id="ARBA00012438"/>
    </source>
</evidence>
<evidence type="ECO:0000256" key="8">
    <source>
        <dbReference type="ARBA" id="ARBA00022989"/>
    </source>
</evidence>
<evidence type="ECO:0000256" key="9">
    <source>
        <dbReference type="ARBA" id="ARBA00023012"/>
    </source>
</evidence>
<evidence type="ECO:0000256" key="10">
    <source>
        <dbReference type="ARBA" id="ARBA00023136"/>
    </source>
</evidence>
<sequence>MKLFQRAQNSLFGEILDSLLAPAIVLILLSIGLTWLVAQGIANAPYDRALAHGVRLIAAEAARAAAQGRAPDVPPLVTEVLRGSEDDRVWFQVLDAQGRRLAGTGGLPGPHLAQTPVPGVVYIDDGQMQGREVRIAHLWVRPGAAGLALTGRVALATEGSSDLPETITEPGDADSAGLLLVQLAETRARQAAHAREIITGVLLPQFALVPLGVMLLWIALARGIKPLSVVEDRIREREPDDLRPIDATSIPLEVAPLVSSLNELLTKLHDSIGTQKRFLADAAHQLKTPLAGLRMQADLAQREGANADELKQSLKQIGRASMRATHTVNQLLALARAEGGAGVLARQPCDLARLTIDAVRELLPRAMDKSLDLGYDGAQPGAAGVTLPGNPTLLRELIRNLLDNAINYTSSTPGRPGVITARVLADPFGHVLLLQVEDNGPGIPEAERELVFEPFYRVLGNEADGSGLGLPIVREIAGQHRAQVLLQEAHPGQHPPGTRFTVRFDTEPPEG</sequence>
<keyword evidence="8 12" id="KW-1133">Transmembrane helix</keyword>
<dbReference type="Pfam" id="PF00512">
    <property type="entry name" value="HisKA"/>
    <property type="match status" value="1"/>
</dbReference>
<dbReference type="GO" id="GO:0000155">
    <property type="term" value="F:phosphorelay sensor kinase activity"/>
    <property type="evidence" value="ECO:0007669"/>
    <property type="project" value="InterPro"/>
</dbReference>
<keyword evidence="10 12" id="KW-0472">Membrane</keyword>
<dbReference type="InterPro" id="IPR003594">
    <property type="entry name" value="HATPase_dom"/>
</dbReference>
<evidence type="ECO:0000256" key="7">
    <source>
        <dbReference type="ARBA" id="ARBA00022777"/>
    </source>
</evidence>
<dbReference type="Gene3D" id="3.30.565.10">
    <property type="entry name" value="Histidine kinase-like ATPase, C-terminal domain"/>
    <property type="match status" value="1"/>
</dbReference>
<dbReference type="Gene3D" id="1.10.287.130">
    <property type="match status" value="1"/>
</dbReference>
<evidence type="ECO:0000256" key="5">
    <source>
        <dbReference type="ARBA" id="ARBA00022679"/>
    </source>
</evidence>
<comment type="subcellular location">
    <subcellularLocation>
        <location evidence="2">Membrane</location>
    </subcellularLocation>
</comment>
<feature type="transmembrane region" description="Helical" evidence="12">
    <location>
        <begin position="20"/>
        <end position="38"/>
    </location>
</feature>
<evidence type="ECO:0000259" key="13">
    <source>
        <dbReference type="PROSITE" id="PS50109"/>
    </source>
</evidence>
<dbReference type="STRING" id="433924.NS331_20250"/>
<dbReference type="SUPFAM" id="SSF55874">
    <property type="entry name" value="ATPase domain of HSP90 chaperone/DNA topoisomerase II/histidine kinase"/>
    <property type="match status" value="1"/>
</dbReference>
<evidence type="ECO:0000256" key="4">
    <source>
        <dbReference type="ARBA" id="ARBA00022553"/>
    </source>
</evidence>
<dbReference type="CDD" id="cd00075">
    <property type="entry name" value="HATPase"/>
    <property type="match status" value="1"/>
</dbReference>
<dbReference type="InterPro" id="IPR050428">
    <property type="entry name" value="TCS_sensor_his_kinase"/>
</dbReference>
<evidence type="ECO:0000256" key="12">
    <source>
        <dbReference type="SAM" id="Phobius"/>
    </source>
</evidence>
<keyword evidence="16" id="KW-1185">Reference proteome</keyword>
<evidence type="ECO:0000313" key="15">
    <source>
        <dbReference type="EMBL" id="RDI28781.1"/>
    </source>
</evidence>
<dbReference type="PRINTS" id="PR00344">
    <property type="entry name" value="BCTRLSENSOR"/>
</dbReference>
<dbReference type="InterPro" id="IPR004358">
    <property type="entry name" value="Sig_transdc_His_kin-like_C"/>
</dbReference>
<dbReference type="InterPro" id="IPR003660">
    <property type="entry name" value="HAMP_dom"/>
</dbReference>
<dbReference type="GO" id="GO:0005886">
    <property type="term" value="C:plasma membrane"/>
    <property type="evidence" value="ECO:0007669"/>
    <property type="project" value="TreeGrafter"/>
</dbReference>
<accession>A0A370FPJ5</accession>
<proteinExistence type="predicted"/>
<evidence type="ECO:0000256" key="1">
    <source>
        <dbReference type="ARBA" id="ARBA00000085"/>
    </source>
</evidence>
<evidence type="ECO:0000256" key="6">
    <source>
        <dbReference type="ARBA" id="ARBA00022692"/>
    </source>
</evidence>
<keyword evidence="4" id="KW-0597">Phosphoprotein</keyword>
<dbReference type="SUPFAM" id="SSF47384">
    <property type="entry name" value="Homodimeric domain of signal transducing histidine kinase"/>
    <property type="match status" value="1"/>
</dbReference>
<dbReference type="InterPro" id="IPR005467">
    <property type="entry name" value="His_kinase_dom"/>
</dbReference>
<feature type="domain" description="Histidine kinase" evidence="13">
    <location>
        <begin position="281"/>
        <end position="508"/>
    </location>
</feature>
<dbReference type="CDD" id="cd00082">
    <property type="entry name" value="HisKA"/>
    <property type="match status" value="1"/>
</dbReference>
<dbReference type="PANTHER" id="PTHR45436:SF1">
    <property type="entry name" value="SENSOR PROTEIN QSEC"/>
    <property type="match status" value="1"/>
</dbReference>
<keyword evidence="9" id="KW-0902">Two-component regulatory system</keyword>
<organism evidence="15 16">
    <name type="scientific">Pseudacidovorax intermedius</name>
    <dbReference type="NCBI Taxonomy" id="433924"/>
    <lineage>
        <taxon>Bacteria</taxon>
        <taxon>Pseudomonadati</taxon>
        <taxon>Pseudomonadota</taxon>
        <taxon>Betaproteobacteria</taxon>
        <taxon>Burkholderiales</taxon>
        <taxon>Comamonadaceae</taxon>
        <taxon>Pseudacidovorax</taxon>
    </lineage>
</organism>
<evidence type="ECO:0000256" key="2">
    <source>
        <dbReference type="ARBA" id="ARBA00004370"/>
    </source>
</evidence>
<comment type="catalytic activity">
    <reaction evidence="1">
        <text>ATP + protein L-histidine = ADP + protein N-phospho-L-histidine.</text>
        <dbReference type="EC" id="2.7.13.3"/>
    </reaction>
</comment>
<keyword evidence="5" id="KW-0808">Transferase</keyword>
<keyword evidence="6 12" id="KW-0812">Transmembrane</keyword>
<dbReference type="SMART" id="SM00388">
    <property type="entry name" value="HisKA"/>
    <property type="match status" value="1"/>
</dbReference>
<dbReference type="EC" id="2.7.13.3" evidence="3"/>
<protein>
    <recommendedName>
        <fullName evidence="3">histidine kinase</fullName>
        <ecNumber evidence="3">2.7.13.3</ecNumber>
    </recommendedName>
</protein>
<gene>
    <name evidence="15" type="ORF">DFR41_101537</name>
</gene>
<feature type="transmembrane region" description="Helical" evidence="12">
    <location>
        <begin position="197"/>
        <end position="220"/>
    </location>
</feature>
<comment type="caution">
    <text evidence="15">The sequence shown here is derived from an EMBL/GenBank/DDBJ whole genome shotgun (WGS) entry which is preliminary data.</text>
</comment>